<keyword evidence="2" id="KW-1185">Reference proteome</keyword>
<gene>
    <name evidence="1" type="ORF">RR48_15304</name>
</gene>
<accession>A0A194QUG0</accession>
<reference evidence="1 2" key="1">
    <citation type="journal article" date="2015" name="Nat. Commun.">
        <title>Outbred genome sequencing and CRISPR/Cas9 gene editing in butterflies.</title>
        <authorList>
            <person name="Li X."/>
            <person name="Fan D."/>
            <person name="Zhang W."/>
            <person name="Liu G."/>
            <person name="Zhang L."/>
            <person name="Zhao L."/>
            <person name="Fang X."/>
            <person name="Chen L."/>
            <person name="Dong Y."/>
            <person name="Chen Y."/>
            <person name="Ding Y."/>
            <person name="Zhao R."/>
            <person name="Feng M."/>
            <person name="Zhu Y."/>
            <person name="Feng Y."/>
            <person name="Jiang X."/>
            <person name="Zhu D."/>
            <person name="Xiang H."/>
            <person name="Feng X."/>
            <person name="Li S."/>
            <person name="Wang J."/>
            <person name="Zhang G."/>
            <person name="Kronforst M.R."/>
            <person name="Wang W."/>
        </authorList>
    </citation>
    <scope>NUCLEOTIDE SEQUENCE [LARGE SCALE GENOMIC DNA]</scope>
    <source>
        <strain evidence="1">Ya'a_city_454_Pm</strain>
        <tissue evidence="1">Whole body</tissue>
    </source>
</reference>
<protein>
    <submittedName>
        <fullName evidence="1">Uncharacterized protein</fullName>
    </submittedName>
</protein>
<evidence type="ECO:0000313" key="2">
    <source>
        <dbReference type="Proteomes" id="UP000053240"/>
    </source>
</evidence>
<dbReference type="Proteomes" id="UP000053240">
    <property type="component" value="Unassembled WGS sequence"/>
</dbReference>
<dbReference type="EMBL" id="KQ461108">
    <property type="protein sequence ID" value="KPJ09163.1"/>
    <property type="molecule type" value="Genomic_DNA"/>
</dbReference>
<evidence type="ECO:0000313" key="1">
    <source>
        <dbReference type="EMBL" id="KPJ09163.1"/>
    </source>
</evidence>
<sequence length="144" mass="16444">MLGRGVQPFSSQLGRDTRHSYYGMLCVRQTQQCDATRCDLTVRENALSDPPDENMARSADGAGLHRASEEDVVRLNPCLQTSFEMNDLPPTAYPTDTRRMQLYSHAHIHPTVSHYPLLFAPIYDLAYMVQYQRLSMNNLMPCVY</sequence>
<dbReference type="AlphaFoldDB" id="A0A194QUG0"/>
<name>A0A194QUG0_PAPMA</name>
<organism evidence="1 2">
    <name type="scientific">Papilio machaon</name>
    <name type="common">Old World swallowtail butterfly</name>
    <dbReference type="NCBI Taxonomy" id="76193"/>
    <lineage>
        <taxon>Eukaryota</taxon>
        <taxon>Metazoa</taxon>
        <taxon>Ecdysozoa</taxon>
        <taxon>Arthropoda</taxon>
        <taxon>Hexapoda</taxon>
        <taxon>Insecta</taxon>
        <taxon>Pterygota</taxon>
        <taxon>Neoptera</taxon>
        <taxon>Endopterygota</taxon>
        <taxon>Lepidoptera</taxon>
        <taxon>Glossata</taxon>
        <taxon>Ditrysia</taxon>
        <taxon>Papilionoidea</taxon>
        <taxon>Papilionidae</taxon>
        <taxon>Papilioninae</taxon>
        <taxon>Papilio</taxon>
    </lineage>
</organism>
<proteinExistence type="predicted"/>
<dbReference type="InParanoid" id="A0A194QUG0"/>